<evidence type="ECO:0000313" key="6">
    <source>
        <dbReference type="EMBL" id="KAL2887483.1"/>
    </source>
</evidence>
<evidence type="ECO:0000256" key="2">
    <source>
        <dbReference type="ARBA" id="ARBA00022679"/>
    </source>
</evidence>
<dbReference type="PANTHER" id="PTHR23416:SF76">
    <property type="entry name" value="ZN(II)2CYS6 TRANSCRIPTION FACTOR (EUROFUNG)"/>
    <property type="match status" value="1"/>
</dbReference>
<dbReference type="SMART" id="SM00066">
    <property type="entry name" value="GAL4"/>
    <property type="match status" value="1"/>
</dbReference>
<dbReference type="InterPro" id="IPR051159">
    <property type="entry name" value="Hexapeptide_acetyltransf"/>
</dbReference>
<evidence type="ECO:0000256" key="4">
    <source>
        <dbReference type="SAM" id="MobiDB-lite"/>
    </source>
</evidence>
<dbReference type="PROSITE" id="PS00463">
    <property type="entry name" value="ZN2_CY6_FUNGAL_1"/>
    <property type="match status" value="1"/>
</dbReference>
<dbReference type="RefSeq" id="XP_070858663.1">
    <property type="nucleotide sequence ID" value="XM_071003235.1"/>
</dbReference>
<feature type="region of interest" description="Disordered" evidence="4">
    <location>
        <begin position="323"/>
        <end position="344"/>
    </location>
</feature>
<feature type="region of interest" description="Disordered" evidence="4">
    <location>
        <begin position="365"/>
        <end position="471"/>
    </location>
</feature>
<dbReference type="GO" id="GO:0016740">
    <property type="term" value="F:transferase activity"/>
    <property type="evidence" value="ECO:0007669"/>
    <property type="project" value="UniProtKB-KW"/>
</dbReference>
<dbReference type="SMART" id="SM01266">
    <property type="entry name" value="Mac"/>
    <property type="match status" value="1"/>
</dbReference>
<comment type="caution">
    <text evidence="6">The sequence shown here is derived from an EMBL/GenBank/DDBJ whole genome shotgun (WGS) entry which is preliminary data.</text>
</comment>
<accession>A0ABR4MGT1</accession>
<dbReference type="InterPro" id="IPR024688">
    <property type="entry name" value="Mac_dom"/>
</dbReference>
<dbReference type="InterPro" id="IPR001138">
    <property type="entry name" value="Zn2Cys6_DnaBD"/>
</dbReference>
<dbReference type="PROSITE" id="PS50048">
    <property type="entry name" value="ZN2_CY6_FUNGAL_2"/>
    <property type="match status" value="1"/>
</dbReference>
<protein>
    <submittedName>
        <fullName evidence="6">Bacterial transferase hexapeptide</fullName>
    </submittedName>
</protein>
<keyword evidence="3" id="KW-0539">Nucleus</keyword>
<dbReference type="InterPro" id="IPR036864">
    <property type="entry name" value="Zn2-C6_fun-type_DNA-bd_sf"/>
</dbReference>
<dbReference type="SUPFAM" id="SSF51161">
    <property type="entry name" value="Trimeric LpxA-like enzymes"/>
    <property type="match status" value="1"/>
</dbReference>
<feature type="domain" description="Zn(2)-C6 fungal-type" evidence="5">
    <location>
        <begin position="227"/>
        <end position="255"/>
    </location>
</feature>
<evidence type="ECO:0000256" key="3">
    <source>
        <dbReference type="ARBA" id="ARBA00023242"/>
    </source>
</evidence>
<dbReference type="InterPro" id="IPR011004">
    <property type="entry name" value="Trimer_LpxA-like_sf"/>
</dbReference>
<feature type="compositionally biased region" description="Low complexity" evidence="4">
    <location>
        <begin position="151"/>
        <end position="166"/>
    </location>
</feature>
<keyword evidence="2 6" id="KW-0808">Transferase</keyword>
<name>A0ABR4MGT1_9PEZI</name>
<organism evidence="6 7">
    <name type="scientific">Ceratocystis lukuohia</name>
    <dbReference type="NCBI Taxonomy" id="2019550"/>
    <lineage>
        <taxon>Eukaryota</taxon>
        <taxon>Fungi</taxon>
        <taxon>Dikarya</taxon>
        <taxon>Ascomycota</taxon>
        <taxon>Pezizomycotina</taxon>
        <taxon>Sordariomycetes</taxon>
        <taxon>Hypocreomycetidae</taxon>
        <taxon>Microascales</taxon>
        <taxon>Ceratocystidaceae</taxon>
        <taxon>Ceratocystis</taxon>
    </lineage>
</organism>
<dbReference type="EMBL" id="JABSNW010000005">
    <property type="protein sequence ID" value="KAL2887483.1"/>
    <property type="molecule type" value="Genomic_DNA"/>
</dbReference>
<reference evidence="6 7" key="1">
    <citation type="submission" date="2020-05" db="EMBL/GenBank/DDBJ databases">
        <title>Ceratocystis lukuohia genome.</title>
        <authorList>
            <person name="Harrington T.C."/>
            <person name="Kim K."/>
            <person name="Mayers C.G."/>
        </authorList>
    </citation>
    <scope>NUCLEOTIDE SEQUENCE [LARGE SCALE GENOMIC DNA]</scope>
    <source>
        <strain evidence="6 7">C4212</strain>
    </source>
</reference>
<feature type="region of interest" description="Disordered" evidence="4">
    <location>
        <begin position="1"/>
        <end position="220"/>
    </location>
</feature>
<evidence type="ECO:0000256" key="1">
    <source>
        <dbReference type="ARBA" id="ARBA00007274"/>
    </source>
</evidence>
<gene>
    <name evidence="6" type="ORF">HOO65_050604</name>
</gene>
<dbReference type="InterPro" id="IPR018357">
    <property type="entry name" value="Hexapep_transf_CS"/>
</dbReference>
<dbReference type="GeneID" id="98119216"/>
<dbReference type="Pfam" id="PF00172">
    <property type="entry name" value="Zn_clus"/>
    <property type="match status" value="1"/>
</dbReference>
<dbReference type="Gene3D" id="4.10.240.10">
    <property type="entry name" value="Zn(2)-C6 fungal-type DNA-binding domain"/>
    <property type="match status" value="1"/>
</dbReference>
<feature type="compositionally biased region" description="Basic and acidic residues" evidence="4">
    <location>
        <begin position="19"/>
        <end position="36"/>
    </location>
</feature>
<feature type="compositionally biased region" description="Polar residues" evidence="4">
    <location>
        <begin position="405"/>
        <end position="426"/>
    </location>
</feature>
<dbReference type="CDD" id="cd00067">
    <property type="entry name" value="GAL4"/>
    <property type="match status" value="1"/>
</dbReference>
<dbReference type="Proteomes" id="UP001610728">
    <property type="component" value="Unassembled WGS sequence"/>
</dbReference>
<feature type="compositionally biased region" description="Polar residues" evidence="4">
    <location>
        <begin position="40"/>
        <end position="51"/>
    </location>
</feature>
<dbReference type="Gene3D" id="2.160.10.10">
    <property type="entry name" value="Hexapeptide repeat proteins"/>
    <property type="match status" value="1"/>
</dbReference>
<dbReference type="CDD" id="cd03357">
    <property type="entry name" value="LbH_MAT_GAT"/>
    <property type="match status" value="1"/>
</dbReference>
<dbReference type="SUPFAM" id="SSF57701">
    <property type="entry name" value="Zn2/Cys6 DNA-binding domain"/>
    <property type="match status" value="1"/>
</dbReference>
<evidence type="ECO:0000259" key="5">
    <source>
        <dbReference type="PROSITE" id="PS50048"/>
    </source>
</evidence>
<dbReference type="Pfam" id="PF12464">
    <property type="entry name" value="Mac"/>
    <property type="match status" value="1"/>
</dbReference>
<dbReference type="InterPro" id="IPR001451">
    <property type="entry name" value="Hexapep"/>
</dbReference>
<comment type="similarity">
    <text evidence="1">Belongs to the transferase hexapeptide repeat family.</text>
</comment>
<keyword evidence="7" id="KW-1185">Reference proteome</keyword>
<evidence type="ECO:0000313" key="7">
    <source>
        <dbReference type="Proteomes" id="UP001610728"/>
    </source>
</evidence>
<dbReference type="Pfam" id="PF14602">
    <property type="entry name" value="Hexapep_2"/>
    <property type="match status" value="2"/>
</dbReference>
<dbReference type="PROSITE" id="PS00101">
    <property type="entry name" value="HEXAPEP_TRANSFERASES"/>
    <property type="match status" value="1"/>
</dbReference>
<feature type="compositionally biased region" description="Low complexity" evidence="4">
    <location>
        <begin position="449"/>
        <end position="466"/>
    </location>
</feature>
<sequence>MSSFTTLNKLATGVMNKPAFDELRRAPQETARETPPREVLQTSPRTSSQPQIADRRPETWDSAVEGAKTSTSYPNVVEVNRKPTSYPDGVGVCNKRKRSNSPDGRTKVPSQPNHREQKLQALSSPESNVRMLPALGRDVYSTPRTDYEAGDSQPRTQSSRDSQSTQAMAEEVDALRRVSATGEHSSDGIEPPPYSFSTDETRNKLVTNAEGGKKGRRRNFSHRTKTGCLTCRRRKKKCDEKKPECANCTKGGFHCAGYQQQNGPLWSEVEAKNPVALEPKEFTYISPPAAGGYNDAISYSSSISDVKRDQGQHYRGQALRIDPPQNRSILNDDERPTPTVTGASVASPENKLAAIHSFATNAFPTPISANPGPPLSNFSDRLNKDYSRVPPLHDIGRTSAPETAHSGNGASLPQINILNPTRSNSPGMAAPASQVAQMALSHGSFSHGSPQLQHQSHKPQQQLPPQRTEKEEMLAGRSYYYRDRELVEDRERCSTACWRFNNLALPHNGISSQERARLFHEILHPAGSSPNRLGNTSVIEGPFTCDYGYNVAIGQNVLISRDCTLQDAGSISIGDNCHIGPNVKMYTGTVSTDPKRRGGASGTQMAKPIIIESDCFIGGGVVILPGVTVGKGSTVGAGSVVTRNVPPMTVAVGNPARVLRGVST</sequence>
<dbReference type="PANTHER" id="PTHR23416">
    <property type="entry name" value="SIALIC ACID SYNTHASE-RELATED"/>
    <property type="match status" value="1"/>
</dbReference>
<proteinExistence type="inferred from homology"/>